<proteinExistence type="predicted"/>
<reference evidence="2" key="1">
    <citation type="submission" date="2020-02" db="EMBL/GenBank/DDBJ databases">
        <authorList>
            <person name="Meier V. D."/>
        </authorList>
    </citation>
    <scope>NUCLEOTIDE SEQUENCE</scope>
    <source>
        <strain evidence="2">AVDCRST_MAG68</strain>
    </source>
</reference>
<protein>
    <recommendedName>
        <fullName evidence="3">Transposase DDE domain-containing protein</fullName>
    </recommendedName>
</protein>
<evidence type="ECO:0000256" key="1">
    <source>
        <dbReference type="SAM" id="MobiDB-lite"/>
    </source>
</evidence>
<feature type="region of interest" description="Disordered" evidence="1">
    <location>
        <begin position="1"/>
        <end position="21"/>
    </location>
</feature>
<name>A0A6J4M2X2_9BACT</name>
<sequence length="115" mass="12994">MLQRQKEIYGRPPRQAALDGGFGSKENLRAAKDLGVADVCFAKKRGLKVPDMVKSMWVYRKLRDFRAGIEGMISFLKRAFGLDRCTWRGELSYQSYVRSGVLAANLLTLARHTLA</sequence>
<gene>
    <name evidence="2" type="ORF">AVDCRST_MAG68-3557</name>
</gene>
<dbReference type="EMBL" id="CADCTW010000162">
    <property type="protein sequence ID" value="CAA9348738.1"/>
    <property type="molecule type" value="Genomic_DNA"/>
</dbReference>
<dbReference type="AlphaFoldDB" id="A0A6J4M2X2"/>
<organism evidence="2">
    <name type="scientific">uncultured Gemmatimonadota bacterium</name>
    <dbReference type="NCBI Taxonomy" id="203437"/>
    <lineage>
        <taxon>Bacteria</taxon>
        <taxon>Pseudomonadati</taxon>
        <taxon>Gemmatimonadota</taxon>
        <taxon>environmental samples</taxon>
    </lineage>
</organism>
<evidence type="ECO:0000313" key="2">
    <source>
        <dbReference type="EMBL" id="CAA9348738.1"/>
    </source>
</evidence>
<accession>A0A6J4M2X2</accession>
<evidence type="ECO:0008006" key="3">
    <source>
        <dbReference type="Google" id="ProtNLM"/>
    </source>
</evidence>